<dbReference type="Gene3D" id="3.50.50.60">
    <property type="entry name" value="FAD/NAD(P)-binding domain"/>
    <property type="match status" value="1"/>
</dbReference>
<evidence type="ECO:0000259" key="12">
    <source>
        <dbReference type="Pfam" id="PF01593"/>
    </source>
</evidence>
<comment type="subcellular location">
    <subcellularLocation>
        <location evidence="11">Cytoplasm</location>
    </subcellularLocation>
</comment>
<dbReference type="Proteomes" id="UP000183410">
    <property type="component" value="Unassembled WGS sequence"/>
</dbReference>
<evidence type="ECO:0000256" key="5">
    <source>
        <dbReference type="ARBA" id="ARBA00012402"/>
    </source>
</evidence>
<evidence type="ECO:0000313" key="14">
    <source>
        <dbReference type="Proteomes" id="UP000183410"/>
    </source>
</evidence>
<dbReference type="InterPro" id="IPR002937">
    <property type="entry name" value="Amino_oxidase"/>
</dbReference>
<protein>
    <recommendedName>
        <fullName evidence="6 11">Coproporphyrinogen III oxidase</fullName>
        <ecNumber evidence="5 11">1.3.3.15</ecNumber>
    </recommendedName>
</protein>
<gene>
    <name evidence="13" type="ORF">SAMN04487969_104264</name>
</gene>
<comment type="catalytic activity">
    <reaction evidence="1">
        <text>coproporphyrinogen III + 3 O2 = coproporphyrin III + 3 H2O2</text>
        <dbReference type="Rhea" id="RHEA:43436"/>
        <dbReference type="ChEBI" id="CHEBI:15379"/>
        <dbReference type="ChEBI" id="CHEBI:16240"/>
        <dbReference type="ChEBI" id="CHEBI:57309"/>
        <dbReference type="ChEBI" id="CHEBI:131725"/>
        <dbReference type="EC" id="1.3.3.15"/>
    </reaction>
    <physiologicalReaction direction="left-to-right" evidence="1">
        <dbReference type="Rhea" id="RHEA:43437"/>
    </physiologicalReaction>
</comment>
<keyword evidence="11" id="KW-0963">Cytoplasm</keyword>
<evidence type="ECO:0000256" key="3">
    <source>
        <dbReference type="ARBA" id="ARBA00004744"/>
    </source>
</evidence>
<dbReference type="RefSeq" id="WP_414812325.1">
    <property type="nucleotide sequence ID" value="NZ_FONN01000004.1"/>
</dbReference>
<dbReference type="EC" id="1.3.3.15" evidence="5 11"/>
<dbReference type="PANTHER" id="PTHR42923:SF3">
    <property type="entry name" value="PROTOPORPHYRINOGEN OXIDASE"/>
    <property type="match status" value="1"/>
</dbReference>
<dbReference type="AlphaFoldDB" id="A0A1I2C410"/>
<comment type="pathway">
    <text evidence="3 11">Porphyrin-containing compound metabolism; protoheme biosynthesis.</text>
</comment>
<dbReference type="Gene3D" id="3.90.660.20">
    <property type="entry name" value="Protoporphyrinogen oxidase, mitochondrial, domain 2"/>
    <property type="match status" value="1"/>
</dbReference>
<keyword evidence="14" id="KW-1185">Reference proteome</keyword>
<evidence type="ECO:0000313" key="13">
    <source>
        <dbReference type="EMBL" id="SFE63101.1"/>
    </source>
</evidence>
<dbReference type="InterPro" id="IPR004572">
    <property type="entry name" value="Protoporphyrinogen_oxidase"/>
</dbReference>
<feature type="domain" description="Amine oxidase" evidence="12">
    <location>
        <begin position="18"/>
        <end position="481"/>
    </location>
</feature>
<proteinExistence type="inferred from homology"/>
<dbReference type="EMBL" id="FONN01000004">
    <property type="protein sequence ID" value="SFE63101.1"/>
    <property type="molecule type" value="Genomic_DNA"/>
</dbReference>
<reference evidence="14" key="1">
    <citation type="submission" date="2016-10" db="EMBL/GenBank/DDBJ databases">
        <authorList>
            <person name="Varghese N."/>
            <person name="Submissions S."/>
        </authorList>
    </citation>
    <scope>NUCLEOTIDE SEQUENCE [LARGE SCALE GENOMIC DNA]</scope>
    <source>
        <strain evidence="14">CGMCC 1.10223</strain>
    </source>
</reference>
<dbReference type="Pfam" id="PF01593">
    <property type="entry name" value="Amino_oxidase"/>
    <property type="match status" value="1"/>
</dbReference>
<dbReference type="GO" id="GO:0006783">
    <property type="term" value="P:heme biosynthetic process"/>
    <property type="evidence" value="ECO:0007669"/>
    <property type="project" value="UniProtKB-UniRule"/>
</dbReference>
<dbReference type="UniPathway" id="UPA00252"/>
<dbReference type="Gene3D" id="1.10.3110.10">
    <property type="entry name" value="protoporphyrinogen ix oxidase, domain 3"/>
    <property type="match status" value="1"/>
</dbReference>
<evidence type="ECO:0000256" key="2">
    <source>
        <dbReference type="ARBA" id="ARBA00001974"/>
    </source>
</evidence>
<sequence length="486" mass="53583">MAAVGEAPKQIIIIGGGITGLSAAFYMRKLLAGQQISAEITLVEKSSSLGGKIKTLRRDGFLIEQGPDSFMARKQPILDLTRELGLERELVAANPKAKANYILHKGRLHQMPMGLMLGIPTEVTPFIKTGLLSPLGKLRAAFDLWLPKRGTTGDESLGGFIERRLGREVLEQVTEPLLAGIYAGDAKALSLQATFPQFRQLEQRHRSLILGMLASKKQAREMPKELPEIARRSLFLTFKGGLGSLIERLDEQLSSIRRLTGQAVTEVRREGRRYQVRLEHGEELQADGVIMALPAYEAAVLLEESAEIQAQTQRQIQTLRDIPYVSVANIALAYRPQDIKLPLNGSGFVVPRSEGRMITACTWTSSKWLHTAPENHILLRAYIGHAGAQAWTKLTDRQLLDAVRQDLQAIMGITAEPLFTELTRWGRSMPQYPVGHLEQLAKLREGLAVSHPGLLLCGSGYEGVGLPDCIGQGRQAAEALLPFFKQ</sequence>
<evidence type="ECO:0000256" key="1">
    <source>
        <dbReference type="ARBA" id="ARBA00001755"/>
    </source>
</evidence>
<dbReference type="GO" id="GO:0005737">
    <property type="term" value="C:cytoplasm"/>
    <property type="evidence" value="ECO:0007669"/>
    <property type="project" value="UniProtKB-SubCell"/>
</dbReference>
<accession>A0A1I2C410</accession>
<keyword evidence="7 11" id="KW-0285">Flavoprotein</keyword>
<evidence type="ECO:0000256" key="9">
    <source>
        <dbReference type="ARBA" id="ARBA00023002"/>
    </source>
</evidence>
<dbReference type="SUPFAM" id="SSF54373">
    <property type="entry name" value="FAD-linked reductases, C-terminal domain"/>
    <property type="match status" value="1"/>
</dbReference>
<keyword evidence="8 11" id="KW-0274">FAD</keyword>
<organism evidence="13 14">
    <name type="scientific">Paenibacillus algorifonticola</name>
    <dbReference type="NCBI Taxonomy" id="684063"/>
    <lineage>
        <taxon>Bacteria</taxon>
        <taxon>Bacillati</taxon>
        <taxon>Bacillota</taxon>
        <taxon>Bacilli</taxon>
        <taxon>Bacillales</taxon>
        <taxon>Paenibacillaceae</taxon>
        <taxon>Paenibacillus</taxon>
    </lineage>
</organism>
<keyword evidence="10 11" id="KW-0350">Heme biosynthesis</keyword>
<evidence type="ECO:0000256" key="8">
    <source>
        <dbReference type="ARBA" id="ARBA00022827"/>
    </source>
</evidence>
<evidence type="ECO:0000256" key="10">
    <source>
        <dbReference type="ARBA" id="ARBA00023133"/>
    </source>
</evidence>
<dbReference type="SUPFAM" id="SSF51905">
    <property type="entry name" value="FAD/NAD(P)-binding domain"/>
    <property type="match status" value="1"/>
</dbReference>
<evidence type="ECO:0000256" key="6">
    <source>
        <dbReference type="ARBA" id="ARBA00019046"/>
    </source>
</evidence>
<evidence type="ECO:0000256" key="7">
    <source>
        <dbReference type="ARBA" id="ARBA00022630"/>
    </source>
</evidence>
<evidence type="ECO:0000256" key="11">
    <source>
        <dbReference type="RuleBase" id="RU364052"/>
    </source>
</evidence>
<dbReference type="InterPro" id="IPR050464">
    <property type="entry name" value="Zeta_carotene_desat/Oxidored"/>
</dbReference>
<comment type="similarity">
    <text evidence="4 11">Belongs to the protoporphyrinogen/coproporphyrinogen oxidase family. Coproporphyrinogen III oxidase subfamily.</text>
</comment>
<comment type="function">
    <text evidence="11">Involved in coproporphyrin-dependent heme b biosynthesis. Catalyzes the oxidation of coproporphyrinogen III to coproporphyrin III.</text>
</comment>
<dbReference type="PANTHER" id="PTHR42923">
    <property type="entry name" value="PROTOPORPHYRINOGEN OXIDASE"/>
    <property type="match status" value="1"/>
</dbReference>
<name>A0A1I2C410_9BACL</name>
<keyword evidence="9 11" id="KW-0560">Oxidoreductase</keyword>
<comment type="cofactor">
    <cofactor evidence="2 11">
        <name>FAD</name>
        <dbReference type="ChEBI" id="CHEBI:57692"/>
    </cofactor>
</comment>
<dbReference type="NCBIfam" id="TIGR00562">
    <property type="entry name" value="proto_IX_ox"/>
    <property type="match status" value="1"/>
</dbReference>
<dbReference type="GO" id="GO:0004729">
    <property type="term" value="F:oxygen-dependent protoporphyrinogen oxidase activity"/>
    <property type="evidence" value="ECO:0007669"/>
    <property type="project" value="UniProtKB-UniRule"/>
</dbReference>
<evidence type="ECO:0000256" key="4">
    <source>
        <dbReference type="ARBA" id="ARBA00008310"/>
    </source>
</evidence>
<dbReference type="InterPro" id="IPR036188">
    <property type="entry name" value="FAD/NAD-bd_sf"/>
</dbReference>